<protein>
    <submittedName>
        <fullName evidence="4">COLEC12</fullName>
    </submittedName>
</protein>
<dbReference type="SUPFAM" id="SSF56436">
    <property type="entry name" value="C-type lectin-like"/>
    <property type="match status" value="1"/>
</dbReference>
<dbReference type="InterPro" id="IPR016187">
    <property type="entry name" value="CTDL_fold"/>
</dbReference>
<accession>A0A8S3T4K6</accession>
<dbReference type="Gene3D" id="3.10.100.10">
    <property type="entry name" value="Mannose-Binding Protein A, subunit A"/>
    <property type="match status" value="1"/>
</dbReference>
<dbReference type="CDD" id="cd00037">
    <property type="entry name" value="CLECT"/>
    <property type="match status" value="1"/>
</dbReference>
<dbReference type="EMBL" id="CAJPWZ010001848">
    <property type="protein sequence ID" value="CAG2225403.1"/>
    <property type="molecule type" value="Genomic_DNA"/>
</dbReference>
<dbReference type="PANTHER" id="PTHR22803">
    <property type="entry name" value="MANNOSE, PHOSPHOLIPASE, LECTIN RECEPTOR RELATED"/>
    <property type="match status" value="1"/>
</dbReference>
<feature type="chain" id="PRO_5035801490" evidence="2">
    <location>
        <begin position="20"/>
        <end position="372"/>
    </location>
</feature>
<dbReference type="InterPro" id="IPR050111">
    <property type="entry name" value="C-type_lectin/snaclec_domain"/>
</dbReference>
<gene>
    <name evidence="4" type="ORF">MEDL_38546</name>
</gene>
<dbReference type="SMART" id="SM00034">
    <property type="entry name" value="CLECT"/>
    <property type="match status" value="1"/>
</dbReference>
<keyword evidence="1" id="KW-0472">Membrane</keyword>
<organism evidence="4 5">
    <name type="scientific">Mytilus edulis</name>
    <name type="common">Blue mussel</name>
    <dbReference type="NCBI Taxonomy" id="6550"/>
    <lineage>
        <taxon>Eukaryota</taxon>
        <taxon>Metazoa</taxon>
        <taxon>Spiralia</taxon>
        <taxon>Lophotrochozoa</taxon>
        <taxon>Mollusca</taxon>
        <taxon>Bivalvia</taxon>
        <taxon>Autobranchia</taxon>
        <taxon>Pteriomorphia</taxon>
        <taxon>Mytilida</taxon>
        <taxon>Mytiloidea</taxon>
        <taxon>Mytilidae</taxon>
        <taxon>Mytilinae</taxon>
        <taxon>Mytilus</taxon>
    </lineage>
</organism>
<feature type="domain" description="C-type lectin" evidence="3">
    <location>
        <begin position="21"/>
        <end position="141"/>
    </location>
</feature>
<comment type="caution">
    <text evidence="4">The sequence shown here is derived from an EMBL/GenBank/DDBJ whole genome shotgun (WGS) entry which is preliminary data.</text>
</comment>
<evidence type="ECO:0000313" key="4">
    <source>
        <dbReference type="EMBL" id="CAG2225403.1"/>
    </source>
</evidence>
<dbReference type="OrthoDB" id="6112155at2759"/>
<keyword evidence="1" id="KW-1133">Transmembrane helix</keyword>
<dbReference type="Proteomes" id="UP000683360">
    <property type="component" value="Unassembled WGS sequence"/>
</dbReference>
<dbReference type="PROSITE" id="PS50041">
    <property type="entry name" value="C_TYPE_LECTIN_2"/>
    <property type="match status" value="1"/>
</dbReference>
<evidence type="ECO:0000256" key="1">
    <source>
        <dbReference type="SAM" id="Phobius"/>
    </source>
</evidence>
<dbReference type="Pfam" id="PF00059">
    <property type="entry name" value="Lectin_C"/>
    <property type="match status" value="1"/>
</dbReference>
<evidence type="ECO:0000313" key="5">
    <source>
        <dbReference type="Proteomes" id="UP000683360"/>
    </source>
</evidence>
<feature type="transmembrane region" description="Helical" evidence="1">
    <location>
        <begin position="323"/>
        <end position="346"/>
    </location>
</feature>
<evidence type="ECO:0000259" key="3">
    <source>
        <dbReference type="PROSITE" id="PS50041"/>
    </source>
</evidence>
<dbReference type="InterPro" id="IPR016186">
    <property type="entry name" value="C-type_lectin-like/link_sf"/>
</dbReference>
<sequence length="372" mass="42251">MWNFLSVVLTLSVPSFVIGTYDKQHFTFYNVEKNFTDAKQICENSGMRMLKIETLQENDYVINLTNAGREIGNGDFHVWIGLRKDEYGTVKWTDDSTPTWTKYSSDNVWREEVDLNCYALDAQHGNWDKNTCTDRLGFVCEMDIGQCTFEHRPQGRGCSSDRLMLLEDVHTREISQTECLMVCLNEDNVNDIECWAAAHMPEHEGDDCWLFFTKATDYCVQNEANYAGVSLFIKTCFQGNISATQAEAQTEETSFTEPPCACSCRSTNNKSTQPTATSKNTTVHMSPEEIQESVDKIVREIKVSKNSTSQYKRKFKSAPDDRFSAQVIGISGVSIVGIISLVVVGFDLKNLYDAFETMYHRLKDLSKTRSIP</sequence>
<proteinExistence type="predicted"/>
<dbReference type="AlphaFoldDB" id="A0A8S3T4K6"/>
<keyword evidence="5" id="KW-1185">Reference proteome</keyword>
<feature type="signal peptide" evidence="2">
    <location>
        <begin position="1"/>
        <end position="19"/>
    </location>
</feature>
<evidence type="ECO:0000256" key="2">
    <source>
        <dbReference type="SAM" id="SignalP"/>
    </source>
</evidence>
<dbReference type="InterPro" id="IPR001304">
    <property type="entry name" value="C-type_lectin-like"/>
</dbReference>
<name>A0A8S3T4K6_MYTED</name>
<keyword evidence="2" id="KW-0732">Signal</keyword>
<keyword evidence="1" id="KW-0812">Transmembrane</keyword>
<reference evidence="4" key="1">
    <citation type="submission" date="2021-03" db="EMBL/GenBank/DDBJ databases">
        <authorList>
            <person name="Bekaert M."/>
        </authorList>
    </citation>
    <scope>NUCLEOTIDE SEQUENCE</scope>
</reference>